<reference evidence="1 2" key="1">
    <citation type="submission" date="2019-07" db="EMBL/GenBank/DDBJ databases">
        <title>New species of Amycolatopsis and Streptomyces.</title>
        <authorList>
            <person name="Duangmal K."/>
            <person name="Teo W.F.A."/>
            <person name="Lipun K."/>
        </authorList>
    </citation>
    <scope>NUCLEOTIDE SEQUENCE [LARGE SCALE GENOMIC DNA]</scope>
    <source>
        <strain evidence="1 2">NBRC 109810</strain>
    </source>
</reference>
<sequence length="212" mass="22950">MDQADNDNSFEEAMSQVLLDALEALSPGERTAFALNDMFGRAPQAVADVVGQPERECAELTERARHSLSVRRARTTTARQHDLVVRAFGEACADEDSGRLASLLAADVTALFDGGGKVRSPTRPVDGRVQVARSLLTLLAGHPHTTMVPHSVNGRTGLVVRYENHVAAVISLDIAGPHVVHIWVVLNPDKLRLWNRTEFAPGTPRPQDHASG</sequence>
<dbReference type="PANTHER" id="PTHR30173:SF43">
    <property type="entry name" value="ECF RNA POLYMERASE SIGMA FACTOR SIGI-RELATED"/>
    <property type="match status" value="1"/>
</dbReference>
<evidence type="ECO:0000313" key="2">
    <source>
        <dbReference type="Proteomes" id="UP000325849"/>
    </source>
</evidence>
<dbReference type="AlphaFoldDB" id="A0A5N8V7D8"/>
<name>A0A5N8V7D8_9ACTN</name>
<organism evidence="1 2">
    <name type="scientific">Streptomyces adustus</name>
    <dbReference type="NCBI Taxonomy" id="1609272"/>
    <lineage>
        <taxon>Bacteria</taxon>
        <taxon>Bacillati</taxon>
        <taxon>Actinomycetota</taxon>
        <taxon>Actinomycetes</taxon>
        <taxon>Kitasatosporales</taxon>
        <taxon>Streptomycetaceae</taxon>
        <taxon>Streptomyces</taxon>
    </lineage>
</organism>
<evidence type="ECO:0000313" key="1">
    <source>
        <dbReference type="EMBL" id="MPY31113.1"/>
    </source>
</evidence>
<dbReference type="OrthoDB" id="3298440at2"/>
<keyword evidence="2" id="KW-1185">Reference proteome</keyword>
<evidence type="ECO:0008006" key="3">
    <source>
        <dbReference type="Google" id="ProtNLM"/>
    </source>
</evidence>
<dbReference type="Proteomes" id="UP000325849">
    <property type="component" value="Unassembled WGS sequence"/>
</dbReference>
<dbReference type="InterPro" id="IPR013324">
    <property type="entry name" value="RNA_pol_sigma_r3/r4-like"/>
</dbReference>
<dbReference type="InterPro" id="IPR036388">
    <property type="entry name" value="WH-like_DNA-bd_sf"/>
</dbReference>
<dbReference type="InterPro" id="IPR032710">
    <property type="entry name" value="NTF2-like_dom_sf"/>
</dbReference>
<dbReference type="GO" id="GO:0016987">
    <property type="term" value="F:sigma factor activity"/>
    <property type="evidence" value="ECO:0007669"/>
    <property type="project" value="TreeGrafter"/>
</dbReference>
<protein>
    <recommendedName>
        <fullName evidence="3">RNA polymerase subunit sigma</fullName>
    </recommendedName>
</protein>
<accession>A0A5N8V7D8</accession>
<dbReference type="Gene3D" id="1.10.10.10">
    <property type="entry name" value="Winged helix-like DNA-binding domain superfamily/Winged helix DNA-binding domain"/>
    <property type="match status" value="1"/>
</dbReference>
<dbReference type="RefSeq" id="WP_152885921.1">
    <property type="nucleotide sequence ID" value="NZ_VJZD01000019.1"/>
</dbReference>
<comment type="caution">
    <text evidence="1">The sequence shown here is derived from an EMBL/GenBank/DDBJ whole genome shotgun (WGS) entry which is preliminary data.</text>
</comment>
<dbReference type="SUPFAM" id="SSF54427">
    <property type="entry name" value="NTF2-like"/>
    <property type="match status" value="1"/>
</dbReference>
<proteinExistence type="predicted"/>
<dbReference type="PANTHER" id="PTHR30173">
    <property type="entry name" value="SIGMA 19 FACTOR"/>
    <property type="match status" value="1"/>
</dbReference>
<dbReference type="InterPro" id="IPR052704">
    <property type="entry name" value="ECF_Sigma-70_Domain"/>
</dbReference>
<dbReference type="EMBL" id="VJZD01000019">
    <property type="protein sequence ID" value="MPY31113.1"/>
    <property type="molecule type" value="Genomic_DNA"/>
</dbReference>
<gene>
    <name evidence="1" type="ORF">FNH09_07190</name>
</gene>
<dbReference type="SUPFAM" id="SSF88659">
    <property type="entry name" value="Sigma3 and sigma4 domains of RNA polymerase sigma factors"/>
    <property type="match status" value="1"/>
</dbReference>